<evidence type="ECO:0000313" key="2">
    <source>
        <dbReference type="Proteomes" id="UP001432180"/>
    </source>
</evidence>
<protein>
    <submittedName>
        <fullName evidence="1">Uncharacterized protein</fullName>
    </submittedName>
</protein>
<dbReference type="Proteomes" id="UP001432180">
    <property type="component" value="Chromosome"/>
</dbReference>
<organism evidence="1 2">
    <name type="scientific">Thiorhodovibrio winogradskyi</name>
    <dbReference type="NCBI Taxonomy" id="77007"/>
    <lineage>
        <taxon>Bacteria</taxon>
        <taxon>Pseudomonadati</taxon>
        <taxon>Pseudomonadota</taxon>
        <taxon>Gammaproteobacteria</taxon>
        <taxon>Chromatiales</taxon>
        <taxon>Chromatiaceae</taxon>
        <taxon>Thiorhodovibrio</taxon>
    </lineage>
</organism>
<gene>
    <name evidence="1" type="ORF">Thiowin_02079</name>
</gene>
<reference evidence="1 2" key="1">
    <citation type="journal article" date="2023" name="Microorganisms">
        <title>Thiorhodovibrio frisius and Trv. litoralis spp. nov., Two Novel Members from a Clade of Fastidious Purple Sulfur Bacteria That Exhibit Unique Red-Shifted Light-Harvesting Capabilities.</title>
        <authorList>
            <person name="Methner A."/>
            <person name="Kuzyk S.B."/>
            <person name="Petersen J."/>
            <person name="Bauer S."/>
            <person name="Brinkmann H."/>
            <person name="Sichau K."/>
            <person name="Wanner G."/>
            <person name="Wolf J."/>
            <person name="Neumann-Schaal M."/>
            <person name="Henke P."/>
            <person name="Tank M."/>
            <person name="Sproer C."/>
            <person name="Bunk B."/>
            <person name="Overmann J."/>
        </authorList>
    </citation>
    <scope>NUCLEOTIDE SEQUENCE [LARGE SCALE GENOMIC DNA]</scope>
    <source>
        <strain evidence="1 2">DSM 6702</strain>
    </source>
</reference>
<sequence>MAHRGVGFDTRVPFSRSEQGYSRHDETARLHNANNPHMYCDSSGVTDWTRPGFRERE</sequence>
<name>A0ABZ0S7X1_9GAMM</name>
<accession>A0ABZ0S7X1</accession>
<evidence type="ECO:0000313" key="1">
    <source>
        <dbReference type="EMBL" id="WPL17093.1"/>
    </source>
</evidence>
<proteinExistence type="predicted"/>
<dbReference type="EMBL" id="CP121472">
    <property type="protein sequence ID" value="WPL17093.1"/>
    <property type="molecule type" value="Genomic_DNA"/>
</dbReference>
<keyword evidence="2" id="KW-1185">Reference proteome</keyword>